<organism evidence="1 2">
    <name type="scientific">Chitinophaga silvisoli</name>
    <dbReference type="NCBI Taxonomy" id="2291814"/>
    <lineage>
        <taxon>Bacteria</taxon>
        <taxon>Pseudomonadati</taxon>
        <taxon>Bacteroidota</taxon>
        <taxon>Chitinophagia</taxon>
        <taxon>Chitinophagales</taxon>
        <taxon>Chitinophagaceae</taxon>
        <taxon>Chitinophaga</taxon>
    </lineage>
</organism>
<evidence type="ECO:0000313" key="1">
    <source>
        <dbReference type="EMBL" id="RFM37074.1"/>
    </source>
</evidence>
<dbReference type="Proteomes" id="UP000261174">
    <property type="component" value="Unassembled WGS sequence"/>
</dbReference>
<sequence>MNNSGIIYSSDQGLLLGFHGCDKSIRDKIINGQIMMKASHNNYDWLGSGMYFWQNNHARAIDFAQNPPGKGKIEHPAVLGAAFSLGNCLDLTDKFYIDRVRDSYSNLLLTLNETNTPLPKNKPAKGSTNPNDKILRGLDCSVIETLHCELREKGEIPFDTVRCVFIEGNPIYEDSGFYDQTHIQVCIRNPNCIKGFFLPRSEDDNWSNAA</sequence>
<dbReference type="SUPFAM" id="SSF56399">
    <property type="entry name" value="ADP-ribosylation"/>
    <property type="match status" value="1"/>
</dbReference>
<name>A0A3E1PA81_9BACT</name>
<dbReference type="AlphaFoldDB" id="A0A3E1PA81"/>
<dbReference type="EMBL" id="QTJV01000001">
    <property type="protein sequence ID" value="RFM37074.1"/>
    <property type="molecule type" value="Genomic_DNA"/>
</dbReference>
<evidence type="ECO:0000313" key="2">
    <source>
        <dbReference type="Proteomes" id="UP000261174"/>
    </source>
</evidence>
<keyword evidence="2" id="KW-1185">Reference proteome</keyword>
<proteinExistence type="predicted"/>
<accession>A0A3E1PA81</accession>
<comment type="caution">
    <text evidence="1">The sequence shown here is derived from an EMBL/GenBank/DDBJ whole genome shotgun (WGS) entry which is preliminary data.</text>
</comment>
<dbReference type="RefSeq" id="WP_116852394.1">
    <property type="nucleotide sequence ID" value="NZ_QTJV01000001.1"/>
</dbReference>
<reference evidence="1 2" key="1">
    <citation type="submission" date="2018-08" db="EMBL/GenBank/DDBJ databases">
        <title>Chitinophaga sp. K20C18050901, a novel bacterium isolated from forest soil.</title>
        <authorList>
            <person name="Wang C."/>
        </authorList>
    </citation>
    <scope>NUCLEOTIDE SEQUENCE [LARGE SCALE GENOMIC DNA]</scope>
    <source>
        <strain evidence="1 2">K20C18050901</strain>
    </source>
</reference>
<dbReference type="OrthoDB" id="9800843at2"/>
<protein>
    <submittedName>
        <fullName evidence="1">Uncharacterized protein</fullName>
    </submittedName>
</protein>
<gene>
    <name evidence="1" type="ORF">DXN04_01545</name>
</gene>